<evidence type="ECO:0000313" key="2">
    <source>
        <dbReference type="EMBL" id="KAL1522475.1"/>
    </source>
</evidence>
<dbReference type="EMBL" id="JBGBPQ010000006">
    <property type="protein sequence ID" value="KAL1522475.1"/>
    <property type="molecule type" value="Genomic_DNA"/>
</dbReference>
<dbReference type="AlphaFoldDB" id="A0AB34JN80"/>
<gene>
    <name evidence="2" type="ORF">AB1Y20_017463</name>
</gene>
<accession>A0AB34JN80</accession>
<keyword evidence="3" id="KW-1185">Reference proteome</keyword>
<evidence type="ECO:0000256" key="1">
    <source>
        <dbReference type="SAM" id="Coils"/>
    </source>
</evidence>
<organism evidence="2 3">
    <name type="scientific">Prymnesium parvum</name>
    <name type="common">Toxic golden alga</name>
    <dbReference type="NCBI Taxonomy" id="97485"/>
    <lineage>
        <taxon>Eukaryota</taxon>
        <taxon>Haptista</taxon>
        <taxon>Haptophyta</taxon>
        <taxon>Prymnesiophyceae</taxon>
        <taxon>Prymnesiales</taxon>
        <taxon>Prymnesiaceae</taxon>
        <taxon>Prymnesium</taxon>
    </lineage>
</organism>
<dbReference type="Proteomes" id="UP001515480">
    <property type="component" value="Unassembled WGS sequence"/>
</dbReference>
<name>A0AB34JN80_PRYPA</name>
<comment type="caution">
    <text evidence="2">The sequence shown here is derived from an EMBL/GenBank/DDBJ whole genome shotgun (WGS) entry which is preliminary data.</text>
</comment>
<reference evidence="2 3" key="1">
    <citation type="journal article" date="2024" name="Science">
        <title>Giant polyketide synthase enzymes in the biosynthesis of giant marine polyether toxins.</title>
        <authorList>
            <person name="Fallon T.R."/>
            <person name="Shende V.V."/>
            <person name="Wierzbicki I.H."/>
            <person name="Pendleton A.L."/>
            <person name="Watervoot N.F."/>
            <person name="Auber R.P."/>
            <person name="Gonzalez D.J."/>
            <person name="Wisecaver J.H."/>
            <person name="Moore B.S."/>
        </authorList>
    </citation>
    <scope>NUCLEOTIDE SEQUENCE [LARGE SCALE GENOMIC DNA]</scope>
    <source>
        <strain evidence="2 3">12B1</strain>
    </source>
</reference>
<sequence>MHSSVAPERIKGKVAKDASISWFSRAPTSTSDTEALYLAFLFVCESPMLPSEQKEWADLVETVFNQGDKMEAPADWKPDKNGRILKPMLDAYWMPGRSKEDYDTIGKAIQSWDGEGQKDNLRKDRLRQHQQYFSGTKQKKAGALTARICSCLGAVARLVKRGALLRRALDQARDCEEPPSVQQRFDLAQEELKQVKVELGEREKELLHTTTAAKRVEDAHRKLKERGRQQREQAALKAKESVKSHKAKLKAQHAERIKEARARLAEDARVKAQKEVSAQAEELKRRLAMARARARQTEAAIANRKKRMEELWKKLQPQIQPGKFGCVQV</sequence>
<feature type="coiled-coil region" evidence="1">
    <location>
        <begin position="185"/>
        <end position="233"/>
    </location>
</feature>
<evidence type="ECO:0000313" key="3">
    <source>
        <dbReference type="Proteomes" id="UP001515480"/>
    </source>
</evidence>
<keyword evidence="1" id="KW-0175">Coiled coil</keyword>
<proteinExistence type="predicted"/>
<protein>
    <submittedName>
        <fullName evidence="2">Uncharacterized protein</fullName>
    </submittedName>
</protein>
<feature type="coiled-coil region" evidence="1">
    <location>
        <begin position="273"/>
        <end position="300"/>
    </location>
</feature>